<reference evidence="1 2" key="1">
    <citation type="submission" date="2023-10" db="EMBL/GenBank/DDBJ databases">
        <title>Bacteria for the degradation of biodegradable plastic PBAT(Polybutylene adipate terephthalate).</title>
        <authorList>
            <person name="Weon H.-Y."/>
            <person name="Yeon J."/>
        </authorList>
    </citation>
    <scope>NUCLEOTIDE SEQUENCE [LARGE SCALE GENOMIC DNA]</scope>
    <source>
        <strain evidence="1 2">SBD 7-3</strain>
    </source>
</reference>
<dbReference type="RefSeq" id="WP_316702323.1">
    <property type="nucleotide sequence ID" value="NZ_CP136336.1"/>
</dbReference>
<dbReference type="Proteomes" id="UP001303946">
    <property type="component" value="Chromosome"/>
</dbReference>
<organism evidence="1 2">
    <name type="scientific">Piscinibacter gummiphilus</name>
    <dbReference type="NCBI Taxonomy" id="946333"/>
    <lineage>
        <taxon>Bacteria</taxon>
        <taxon>Pseudomonadati</taxon>
        <taxon>Pseudomonadota</taxon>
        <taxon>Betaproteobacteria</taxon>
        <taxon>Burkholderiales</taxon>
        <taxon>Sphaerotilaceae</taxon>
        <taxon>Piscinibacter</taxon>
    </lineage>
</organism>
<dbReference type="EMBL" id="CP136336">
    <property type="protein sequence ID" value="WOB09368.1"/>
    <property type="molecule type" value="Genomic_DNA"/>
</dbReference>
<evidence type="ECO:0000313" key="2">
    <source>
        <dbReference type="Proteomes" id="UP001303946"/>
    </source>
</evidence>
<dbReference type="Pfam" id="PF13318">
    <property type="entry name" value="AtzG-like"/>
    <property type="match status" value="1"/>
</dbReference>
<sequence>MTTTTQEDIEHYVRSAAQMASLPLADAQVQRVAVHLARTKALAESLLAFPLPDDTEPAEVYCPAPFPPGRE</sequence>
<accession>A0ABZ0CWT9</accession>
<gene>
    <name evidence="1" type="ORF">RXV79_04735</name>
</gene>
<evidence type="ECO:0000313" key="1">
    <source>
        <dbReference type="EMBL" id="WOB09368.1"/>
    </source>
</evidence>
<protein>
    <submittedName>
        <fullName evidence="1">DUF4089 domain-containing protein</fullName>
    </submittedName>
</protein>
<name>A0ABZ0CWT9_9BURK</name>
<dbReference type="InterPro" id="IPR025148">
    <property type="entry name" value="AtzG-like"/>
</dbReference>
<keyword evidence="2" id="KW-1185">Reference proteome</keyword>
<proteinExistence type="predicted"/>